<feature type="region of interest" description="Disordered" evidence="15">
    <location>
        <begin position="244"/>
        <end position="269"/>
    </location>
</feature>
<evidence type="ECO:0000256" key="2">
    <source>
        <dbReference type="ARBA" id="ARBA00022448"/>
    </source>
</evidence>
<reference evidence="17" key="1">
    <citation type="submission" date="2016-11" db="EMBL/GenBank/DDBJ databases">
        <authorList>
            <person name="Sisinthy S."/>
            <person name="Ara S."/>
            <person name="Gundlapally S.R."/>
        </authorList>
    </citation>
    <scope>NUCLEOTIDE SEQUENCE [LARGE SCALE GENOMIC DNA]</scope>
    <source>
        <strain evidence="17">V1-41</strain>
    </source>
</reference>
<name>A0A2P5TM53_9GAMM</name>
<comment type="subunit">
    <text evidence="13">F-type ATPases have 2 components, F(1) - the catalytic core - and F(0) - the membrane proton channel. F(1) has five subunits: alpha(3), beta(3), gamma(1), delta(1), epsilon(1). F(0) has three main subunits: a(1), b(2) and c(10-14). The alpha and beta chains form an alternating ring which encloses part of the gamma chain. F(1) is attached to F(0) by a central stalk formed by the gamma and epsilon chains, while a peripheral stalk is formed by the delta and b chains.</text>
</comment>
<keyword evidence="17" id="KW-1185">Reference proteome</keyword>
<dbReference type="GO" id="GO:0045259">
    <property type="term" value="C:proton-transporting ATP synthase complex"/>
    <property type="evidence" value="ECO:0007669"/>
    <property type="project" value="UniProtKB-KW"/>
</dbReference>
<dbReference type="AlphaFoldDB" id="A0A2P5TM53"/>
<organism evidence="16 17">
    <name type="scientific">Oceanisphaera arctica</name>
    <dbReference type="NCBI Taxonomy" id="641510"/>
    <lineage>
        <taxon>Bacteria</taxon>
        <taxon>Pseudomonadati</taxon>
        <taxon>Pseudomonadota</taxon>
        <taxon>Gammaproteobacteria</taxon>
        <taxon>Aeromonadales</taxon>
        <taxon>Aeromonadaceae</taxon>
        <taxon>Oceanisphaera</taxon>
    </lineage>
</organism>
<dbReference type="Pfam" id="PF00430">
    <property type="entry name" value="ATP-synt_B"/>
    <property type="match status" value="1"/>
</dbReference>
<dbReference type="Proteomes" id="UP000242231">
    <property type="component" value="Unassembled WGS sequence"/>
</dbReference>
<feature type="coiled-coil region" evidence="14">
    <location>
        <begin position="39"/>
        <end position="127"/>
    </location>
</feature>
<dbReference type="NCBIfam" id="TIGR03321">
    <property type="entry name" value="alt_F1F0_F0_B"/>
    <property type="match status" value="1"/>
</dbReference>
<comment type="function">
    <text evidence="10 13">F(1)F(0) ATP synthase produces ATP from ADP in the presence of a proton or sodium gradient. F-type ATPases consist of two structural domains, F(1) containing the extramembraneous catalytic core and F(0) containing the membrane proton channel, linked together by a central stalk and a peripheral stalk. During catalysis, ATP synthesis in the catalytic domain of F(1) is coupled via a rotary mechanism of the central stalk subunits to proton translocation.</text>
</comment>
<evidence type="ECO:0000256" key="9">
    <source>
        <dbReference type="ARBA" id="ARBA00023310"/>
    </source>
</evidence>
<evidence type="ECO:0000256" key="12">
    <source>
        <dbReference type="ARBA" id="ARBA00037847"/>
    </source>
</evidence>
<evidence type="ECO:0000256" key="13">
    <source>
        <dbReference type="HAMAP-Rule" id="MF_01398"/>
    </source>
</evidence>
<comment type="similarity">
    <text evidence="1 13">Belongs to the ATPase B chain family.</text>
</comment>
<comment type="caution">
    <text evidence="16">The sequence shown here is derived from an EMBL/GenBank/DDBJ whole genome shotgun (WGS) entry which is preliminary data.</text>
</comment>
<evidence type="ECO:0000256" key="1">
    <source>
        <dbReference type="ARBA" id="ARBA00005513"/>
    </source>
</evidence>
<dbReference type="RefSeq" id="WP_104486372.1">
    <property type="nucleotide sequence ID" value="NZ_BMYB01000001.1"/>
</dbReference>
<evidence type="ECO:0000313" key="16">
    <source>
        <dbReference type="EMBL" id="PPL16440.1"/>
    </source>
</evidence>
<dbReference type="InterPro" id="IPR000711">
    <property type="entry name" value="ATPase_OSCP/dsu"/>
</dbReference>
<dbReference type="PANTHER" id="PTHR33445:SF2">
    <property type="entry name" value="ATP SYNTHASE SUBUNIT B', CHLOROPLASTIC"/>
    <property type="match status" value="1"/>
</dbReference>
<keyword evidence="3 13" id="KW-0138">CF(0)</keyword>
<evidence type="ECO:0000256" key="5">
    <source>
        <dbReference type="ARBA" id="ARBA00022781"/>
    </source>
</evidence>
<keyword evidence="8 13" id="KW-0472">Membrane</keyword>
<keyword evidence="4 13" id="KW-0812">Transmembrane</keyword>
<dbReference type="GO" id="GO:0005886">
    <property type="term" value="C:plasma membrane"/>
    <property type="evidence" value="ECO:0007669"/>
    <property type="project" value="UniProtKB-SubCell"/>
</dbReference>
<dbReference type="OrthoDB" id="466272at2"/>
<dbReference type="Pfam" id="PF00213">
    <property type="entry name" value="OSCP"/>
    <property type="match status" value="1"/>
</dbReference>
<keyword evidence="6 13" id="KW-1133">Transmembrane helix</keyword>
<keyword evidence="2 13" id="KW-0813">Transport</keyword>
<keyword evidence="7 13" id="KW-0406">Ion transport</keyword>
<accession>A0A2P5TM53</accession>
<dbReference type="GO" id="GO:0046933">
    <property type="term" value="F:proton-transporting ATP synthase activity, rotational mechanism"/>
    <property type="evidence" value="ECO:0007669"/>
    <property type="project" value="UniProtKB-UniRule"/>
</dbReference>
<gene>
    <name evidence="13" type="primary">atpF</name>
    <name evidence="16" type="ORF">UN63_08630</name>
</gene>
<comment type="subcellular location">
    <subcellularLocation>
        <location evidence="13">Cell membrane</location>
        <topology evidence="13">Single-pass membrane protein</topology>
    </subcellularLocation>
    <subcellularLocation>
        <location evidence="12">Endomembrane system</location>
        <topology evidence="12">Single-pass membrane protein</topology>
    </subcellularLocation>
</comment>
<sequence length="269" mass="30357">MLINWFTVGAQILNFLILVWLMKRFLYQPILDAIDAREKRIAAKLADAAEKQASALQERDEFRHKNSEFEQQRAEQLEQVAAEATAERRRLLEEAKQAADAQSAQRQQALQREQKNLNEALVRHTREEVFAIARKTLTDLADISLEQRMAEVLVERLQTLSPEQRAQLDPALASATVQVRSAFALPEPQRREIQTVLSEVFSADIQPTFETAPQLISGIELGANGCKVAWSIDEYLTAMEKHIGERLAEPPPAETDVDSAAPPQPEPRE</sequence>
<keyword evidence="14" id="KW-0175">Coiled coil</keyword>
<proteinExistence type="inferred from homology"/>
<keyword evidence="13" id="KW-1003">Cell membrane</keyword>
<dbReference type="GO" id="GO:0046961">
    <property type="term" value="F:proton-transporting ATPase activity, rotational mechanism"/>
    <property type="evidence" value="ECO:0007669"/>
    <property type="project" value="TreeGrafter"/>
</dbReference>
<evidence type="ECO:0000256" key="15">
    <source>
        <dbReference type="SAM" id="MobiDB-lite"/>
    </source>
</evidence>
<dbReference type="InterPro" id="IPR050059">
    <property type="entry name" value="ATP_synthase_B_chain"/>
</dbReference>
<dbReference type="GO" id="GO:0012505">
    <property type="term" value="C:endomembrane system"/>
    <property type="evidence" value="ECO:0007669"/>
    <property type="project" value="UniProtKB-SubCell"/>
</dbReference>
<evidence type="ECO:0000256" key="11">
    <source>
        <dbReference type="ARBA" id="ARBA00025614"/>
    </source>
</evidence>
<dbReference type="EMBL" id="MPZM01000015">
    <property type="protein sequence ID" value="PPL16440.1"/>
    <property type="molecule type" value="Genomic_DNA"/>
</dbReference>
<dbReference type="InterPro" id="IPR017707">
    <property type="entry name" value="Alt_ATP_synth_F0_bsu"/>
</dbReference>
<protein>
    <recommendedName>
        <fullName evidence="13">ATP synthase subunit b</fullName>
    </recommendedName>
    <alternativeName>
        <fullName evidence="13">ATP synthase F(0) sector subunit b</fullName>
    </alternativeName>
    <alternativeName>
        <fullName evidence="13">ATPase subunit I</fullName>
    </alternativeName>
    <alternativeName>
        <fullName evidence="13">F-type ATPase subunit b</fullName>
        <shortName evidence="13">F-ATPase subunit b</shortName>
    </alternativeName>
</protein>
<dbReference type="InterPro" id="IPR002146">
    <property type="entry name" value="ATP_synth_b/b'su_bac/chlpt"/>
</dbReference>
<evidence type="ECO:0000256" key="4">
    <source>
        <dbReference type="ARBA" id="ARBA00022692"/>
    </source>
</evidence>
<evidence type="ECO:0000256" key="8">
    <source>
        <dbReference type="ARBA" id="ARBA00023136"/>
    </source>
</evidence>
<evidence type="ECO:0000256" key="10">
    <source>
        <dbReference type="ARBA" id="ARBA00025198"/>
    </source>
</evidence>
<keyword evidence="9 13" id="KW-0066">ATP synthesis</keyword>
<evidence type="ECO:0000256" key="7">
    <source>
        <dbReference type="ARBA" id="ARBA00023065"/>
    </source>
</evidence>
<evidence type="ECO:0000256" key="6">
    <source>
        <dbReference type="ARBA" id="ARBA00022989"/>
    </source>
</evidence>
<keyword evidence="5 13" id="KW-0375">Hydrogen ion transport</keyword>
<comment type="function">
    <text evidence="11">Component of the F(0) channel, it forms part of the peripheral stalk, linking F(1) to F(0). The b'-subunit is a diverged and duplicated form of b found in plants and photosynthetic bacteria.</text>
</comment>
<feature type="transmembrane region" description="Helical" evidence="13">
    <location>
        <begin position="6"/>
        <end position="22"/>
    </location>
</feature>
<evidence type="ECO:0000256" key="14">
    <source>
        <dbReference type="SAM" id="Coils"/>
    </source>
</evidence>
<dbReference type="PANTHER" id="PTHR33445">
    <property type="entry name" value="ATP SYNTHASE SUBUNIT B', CHLOROPLASTIC"/>
    <property type="match status" value="1"/>
</dbReference>
<dbReference type="CDD" id="cd06503">
    <property type="entry name" value="ATP-synt_Fo_b"/>
    <property type="match status" value="1"/>
</dbReference>
<evidence type="ECO:0000256" key="3">
    <source>
        <dbReference type="ARBA" id="ARBA00022547"/>
    </source>
</evidence>
<evidence type="ECO:0000313" key="17">
    <source>
        <dbReference type="Proteomes" id="UP000242231"/>
    </source>
</evidence>
<dbReference type="HAMAP" id="MF_01398">
    <property type="entry name" value="ATP_synth_b_bprime"/>
    <property type="match status" value="1"/>
</dbReference>